<comment type="caution">
    <text evidence="2">The sequence shown here is derived from an EMBL/GenBank/DDBJ whole genome shotgun (WGS) entry which is preliminary data.</text>
</comment>
<feature type="transmembrane region" description="Helical" evidence="1">
    <location>
        <begin position="163"/>
        <end position="184"/>
    </location>
</feature>
<keyword evidence="1" id="KW-1133">Transmembrane helix</keyword>
<reference evidence="2 3" key="1">
    <citation type="submission" date="2020-07" db="EMBL/GenBank/DDBJ databases">
        <title>Sequencing the genomes of 1000 actinobacteria strains.</title>
        <authorList>
            <person name="Klenk H.-P."/>
        </authorList>
    </citation>
    <scope>NUCLEOTIDE SEQUENCE [LARGE SCALE GENOMIC DNA]</scope>
    <source>
        <strain evidence="2 3">DSM 18965</strain>
    </source>
</reference>
<dbReference type="Proteomes" id="UP000516957">
    <property type="component" value="Unassembled WGS sequence"/>
</dbReference>
<sequence length="529" mass="54784">MSTDGPFTGTWVLWTQALRRDRWLVLGWGVALAVLYWAQAWSVDRLYTSEGELARMAAAMERNDAMIALAGPARALDTVGGQVTWQATAFGAVLLGLVVMVVVTRHTRAEEESGHDDLVRSGVVGRFAPPAAAVLTSVVLCLVSGALVTLSLVTYPLAVADSVALGVGLALCGLCFTGTTLVAAQLVASTRAARGIAGAVVAVAYALRAVGDVSVPALSWLTPIGWYQAMHAFSGLRWWPALLLVAAAGINLALAAALLLRRDIGAGLVASRPGPPRAGRALSGPVGLAWRLQRAGVVGWTVGVGLTGVAYGALGTSVEDLVGDSDLGRDLMAQGGLDLVDGFFATMLVMMALLATGFATSSTLRPRGEEESGLAELVLATPLGRGRWLLSWTLVTLLGTALVMVVGGLGLGLGYAFVSADAGQVVAFVGPQLQYAPGVLLLAALARLVHGVAPRRTALAWGPLVVAVVVMFFGELLGLPRWVRWFSPFDHLPLVPAEDPSLGAAAVVVALALALGASGQLAFQRRDIG</sequence>
<name>A0A7Y9JS31_9ACTN</name>
<keyword evidence="1" id="KW-0472">Membrane</keyword>
<feature type="transmembrane region" description="Helical" evidence="1">
    <location>
        <begin position="424"/>
        <end position="446"/>
    </location>
</feature>
<feature type="transmembrane region" description="Helical" evidence="1">
    <location>
        <begin position="83"/>
        <end position="103"/>
    </location>
</feature>
<accession>A0A7Y9JS31</accession>
<keyword evidence="3" id="KW-1185">Reference proteome</keyword>
<feature type="transmembrane region" description="Helical" evidence="1">
    <location>
        <begin position="297"/>
        <end position="314"/>
    </location>
</feature>
<keyword evidence="1" id="KW-0812">Transmembrane</keyword>
<dbReference type="EMBL" id="JACCBE010000001">
    <property type="protein sequence ID" value="NYD59125.1"/>
    <property type="molecule type" value="Genomic_DNA"/>
</dbReference>
<evidence type="ECO:0000313" key="3">
    <source>
        <dbReference type="Proteomes" id="UP000516957"/>
    </source>
</evidence>
<evidence type="ECO:0000313" key="2">
    <source>
        <dbReference type="EMBL" id="NYD59125.1"/>
    </source>
</evidence>
<protein>
    <submittedName>
        <fullName evidence="2">ABC-2 type transport system permease protein</fullName>
    </submittedName>
</protein>
<feature type="transmembrane region" description="Helical" evidence="1">
    <location>
        <begin position="131"/>
        <end position="157"/>
    </location>
</feature>
<organism evidence="2 3">
    <name type="scientific">Nocardioides marinisabuli</name>
    <dbReference type="NCBI Taxonomy" id="419476"/>
    <lineage>
        <taxon>Bacteria</taxon>
        <taxon>Bacillati</taxon>
        <taxon>Actinomycetota</taxon>
        <taxon>Actinomycetes</taxon>
        <taxon>Propionibacteriales</taxon>
        <taxon>Nocardioidaceae</taxon>
        <taxon>Nocardioides</taxon>
    </lineage>
</organism>
<feature type="transmembrane region" description="Helical" evidence="1">
    <location>
        <begin position="238"/>
        <end position="260"/>
    </location>
</feature>
<gene>
    <name evidence="2" type="ORF">BKA08_003363</name>
</gene>
<proteinExistence type="predicted"/>
<feature type="transmembrane region" description="Helical" evidence="1">
    <location>
        <begin position="196"/>
        <end position="218"/>
    </location>
</feature>
<dbReference type="RefSeq" id="WP_179616624.1">
    <property type="nucleotide sequence ID" value="NZ_CP059163.1"/>
</dbReference>
<feature type="transmembrane region" description="Helical" evidence="1">
    <location>
        <begin position="389"/>
        <end position="418"/>
    </location>
</feature>
<dbReference type="AlphaFoldDB" id="A0A7Y9JS31"/>
<feature type="transmembrane region" description="Helical" evidence="1">
    <location>
        <begin position="502"/>
        <end position="523"/>
    </location>
</feature>
<evidence type="ECO:0000256" key="1">
    <source>
        <dbReference type="SAM" id="Phobius"/>
    </source>
</evidence>
<feature type="transmembrane region" description="Helical" evidence="1">
    <location>
        <begin position="458"/>
        <end position="482"/>
    </location>
</feature>
<feature type="transmembrane region" description="Helical" evidence="1">
    <location>
        <begin position="339"/>
        <end position="359"/>
    </location>
</feature>
<feature type="transmembrane region" description="Helical" evidence="1">
    <location>
        <begin position="23"/>
        <end position="41"/>
    </location>
</feature>